<evidence type="ECO:0000313" key="1">
    <source>
        <dbReference type="EMBL" id="KIK93547.1"/>
    </source>
</evidence>
<reference evidence="2" key="2">
    <citation type="submission" date="2015-01" db="EMBL/GenBank/DDBJ databases">
        <title>Evolutionary Origins and Diversification of the Mycorrhizal Mutualists.</title>
        <authorList>
            <consortium name="DOE Joint Genome Institute"/>
            <consortium name="Mycorrhizal Genomics Consortium"/>
            <person name="Kohler A."/>
            <person name="Kuo A."/>
            <person name="Nagy L.G."/>
            <person name="Floudas D."/>
            <person name="Copeland A."/>
            <person name="Barry K.W."/>
            <person name="Cichocki N."/>
            <person name="Veneault-Fourrey C."/>
            <person name="LaButti K."/>
            <person name="Lindquist E.A."/>
            <person name="Lipzen A."/>
            <person name="Lundell T."/>
            <person name="Morin E."/>
            <person name="Murat C."/>
            <person name="Riley R."/>
            <person name="Ohm R."/>
            <person name="Sun H."/>
            <person name="Tunlid A."/>
            <person name="Henrissat B."/>
            <person name="Grigoriev I.V."/>
            <person name="Hibbett D.S."/>
            <person name="Martin F."/>
        </authorList>
    </citation>
    <scope>NUCLEOTIDE SEQUENCE [LARGE SCALE GENOMIC DNA]</scope>
    <source>
        <strain evidence="2">Ve08.2h10</strain>
    </source>
</reference>
<organism evidence="1 2">
    <name type="scientific">Paxillus rubicundulus Ve08.2h10</name>
    <dbReference type="NCBI Taxonomy" id="930991"/>
    <lineage>
        <taxon>Eukaryota</taxon>
        <taxon>Fungi</taxon>
        <taxon>Dikarya</taxon>
        <taxon>Basidiomycota</taxon>
        <taxon>Agaricomycotina</taxon>
        <taxon>Agaricomycetes</taxon>
        <taxon>Agaricomycetidae</taxon>
        <taxon>Boletales</taxon>
        <taxon>Paxilineae</taxon>
        <taxon>Paxillaceae</taxon>
        <taxon>Paxillus</taxon>
    </lineage>
</organism>
<proteinExistence type="predicted"/>
<evidence type="ECO:0000313" key="2">
    <source>
        <dbReference type="Proteomes" id="UP000054538"/>
    </source>
</evidence>
<dbReference type="AlphaFoldDB" id="A0A0D0D969"/>
<dbReference type="Proteomes" id="UP000054538">
    <property type="component" value="Unassembled WGS sequence"/>
</dbReference>
<reference evidence="1 2" key="1">
    <citation type="submission" date="2014-04" db="EMBL/GenBank/DDBJ databases">
        <authorList>
            <consortium name="DOE Joint Genome Institute"/>
            <person name="Kuo A."/>
            <person name="Kohler A."/>
            <person name="Jargeat P."/>
            <person name="Nagy L.G."/>
            <person name="Floudas D."/>
            <person name="Copeland A."/>
            <person name="Barry K.W."/>
            <person name="Cichocki N."/>
            <person name="Veneault-Fourrey C."/>
            <person name="LaButti K."/>
            <person name="Lindquist E.A."/>
            <person name="Lipzen A."/>
            <person name="Lundell T."/>
            <person name="Morin E."/>
            <person name="Murat C."/>
            <person name="Sun H."/>
            <person name="Tunlid A."/>
            <person name="Henrissat B."/>
            <person name="Grigoriev I.V."/>
            <person name="Hibbett D.S."/>
            <person name="Martin F."/>
            <person name="Nordberg H.P."/>
            <person name="Cantor M.N."/>
            <person name="Hua S.X."/>
        </authorList>
    </citation>
    <scope>NUCLEOTIDE SEQUENCE [LARGE SCALE GENOMIC DNA]</scope>
    <source>
        <strain evidence="1 2">Ve08.2h10</strain>
    </source>
</reference>
<dbReference type="InParanoid" id="A0A0D0D969"/>
<dbReference type="EMBL" id="KN825176">
    <property type="protein sequence ID" value="KIK93547.1"/>
    <property type="molecule type" value="Genomic_DNA"/>
</dbReference>
<protein>
    <submittedName>
        <fullName evidence="1">Uncharacterized protein</fullName>
    </submittedName>
</protein>
<sequence>MSTHDIRERKRAPAADVDASAQFAAPIPALKDKDKDRLRKEARGNAALASVTMGWPRRRIAFIQEFDLSSKLAKVLPQHDSGTRARSLLKLDGVHHRDRASSPSLRFMISYSPPKNGVWTGRATSRFTNQICPSAPRPMVVILIPLAFPYKDLSSLTALNSETNKRYLRISHARGIFSPR</sequence>
<gene>
    <name evidence="1" type="ORF">PAXRUDRAFT_12594</name>
</gene>
<keyword evidence="2" id="KW-1185">Reference proteome</keyword>
<accession>A0A0D0D969</accession>
<name>A0A0D0D969_9AGAM</name>
<dbReference type="HOGENOM" id="CLU_1496708_0_0_1"/>